<accession>A0A2P2NEC4</accession>
<dbReference type="AlphaFoldDB" id="A0A2P2NEC4"/>
<name>A0A2P2NEC4_RHIMU</name>
<reference evidence="1" key="1">
    <citation type="submission" date="2018-02" db="EMBL/GenBank/DDBJ databases">
        <title>Rhizophora mucronata_Transcriptome.</title>
        <authorList>
            <person name="Meera S.P."/>
            <person name="Sreeshan A."/>
            <person name="Augustine A."/>
        </authorList>
    </citation>
    <scope>NUCLEOTIDE SEQUENCE</scope>
    <source>
        <tissue evidence="1">Leaf</tissue>
    </source>
</reference>
<sequence length="47" mass="5330">MSRYVDPWECKHGAGELVRVSENEKSELITVAVVEQVELKEEAANKK</sequence>
<dbReference type="EMBL" id="GGEC01060347">
    <property type="protein sequence ID" value="MBX40831.1"/>
    <property type="molecule type" value="Transcribed_RNA"/>
</dbReference>
<organism evidence="1">
    <name type="scientific">Rhizophora mucronata</name>
    <name type="common">Asiatic mangrove</name>
    <dbReference type="NCBI Taxonomy" id="61149"/>
    <lineage>
        <taxon>Eukaryota</taxon>
        <taxon>Viridiplantae</taxon>
        <taxon>Streptophyta</taxon>
        <taxon>Embryophyta</taxon>
        <taxon>Tracheophyta</taxon>
        <taxon>Spermatophyta</taxon>
        <taxon>Magnoliopsida</taxon>
        <taxon>eudicotyledons</taxon>
        <taxon>Gunneridae</taxon>
        <taxon>Pentapetalae</taxon>
        <taxon>rosids</taxon>
        <taxon>fabids</taxon>
        <taxon>Malpighiales</taxon>
        <taxon>Rhizophoraceae</taxon>
        <taxon>Rhizophora</taxon>
    </lineage>
</organism>
<evidence type="ECO:0000313" key="1">
    <source>
        <dbReference type="EMBL" id="MBX40831.1"/>
    </source>
</evidence>
<protein>
    <submittedName>
        <fullName evidence="1">Uncharacterized protein</fullName>
    </submittedName>
</protein>
<proteinExistence type="predicted"/>